<sequence length="98" mass="11483">MNLTVRGIRYNPSDETRAFLDKKLQKLLFAEGYLHDLDIVMTRETEGQGFHLDAKLHFSWGTIKMVSYDCYELYEGIELLTDKIEATARKEKSKIKEH</sequence>
<dbReference type="InterPro" id="IPR003489">
    <property type="entry name" value="RHF/RaiA"/>
</dbReference>
<keyword evidence="2" id="KW-1185">Reference proteome</keyword>
<reference evidence="2" key="1">
    <citation type="submission" date="2011-02" db="EMBL/GenBank/DDBJ databases">
        <title>Complete sequence of Spirochaeta sp. Buddy.</title>
        <authorList>
            <person name="Lucas S."/>
            <person name="Copeland A."/>
            <person name="Lapidus A."/>
            <person name="Cheng J.-F."/>
            <person name="Goodwin L."/>
            <person name="Pitluck S."/>
            <person name="Zeytun A."/>
            <person name="Detter J.C."/>
            <person name="Han C."/>
            <person name="Tapia R."/>
            <person name="Land M."/>
            <person name="Hauser L."/>
            <person name="Kyrpides N."/>
            <person name="Ivanova N."/>
            <person name="Mikhailova N."/>
            <person name="Pagani I."/>
            <person name="Ritalahti K.M."/>
            <person name="Loeffler F.E."/>
            <person name="Woyke T."/>
        </authorList>
    </citation>
    <scope>NUCLEOTIDE SEQUENCE [LARGE SCALE GENOMIC DNA]</scope>
    <source>
        <strain evidence="2">ATCC BAA-1886 / DSM 22777 / Buddy</strain>
    </source>
</reference>
<dbReference type="KEGG" id="sbu:SpiBuddy_0781"/>
<accession>F0RYA9</accession>
<dbReference type="OrthoDB" id="361037at2"/>
<dbReference type="SUPFAM" id="SSF69754">
    <property type="entry name" value="Ribosome binding protein Y (YfiA homologue)"/>
    <property type="match status" value="1"/>
</dbReference>
<dbReference type="InterPro" id="IPR036567">
    <property type="entry name" value="RHF-like"/>
</dbReference>
<gene>
    <name evidence="1" type="ordered locus">SpiBuddy_0781</name>
</gene>
<protein>
    <submittedName>
        <fullName evidence="1">Ribosomal subunit interface protein</fullName>
    </submittedName>
</protein>
<evidence type="ECO:0000313" key="1">
    <source>
        <dbReference type="EMBL" id="ADY12608.1"/>
    </source>
</evidence>
<dbReference type="Gene3D" id="3.30.160.100">
    <property type="entry name" value="Ribosome hibernation promotion factor-like"/>
    <property type="match status" value="1"/>
</dbReference>
<dbReference type="EMBL" id="CP002541">
    <property type="protein sequence ID" value="ADY12608.1"/>
    <property type="molecule type" value="Genomic_DNA"/>
</dbReference>
<dbReference type="Pfam" id="PF02482">
    <property type="entry name" value="Ribosomal_S30AE"/>
    <property type="match status" value="1"/>
</dbReference>
<dbReference type="STRING" id="158189.SpiBuddy_0781"/>
<dbReference type="Proteomes" id="UP000008466">
    <property type="component" value="Chromosome"/>
</dbReference>
<dbReference type="eggNOG" id="COG1544">
    <property type="taxonomic scope" value="Bacteria"/>
</dbReference>
<proteinExistence type="predicted"/>
<dbReference type="AlphaFoldDB" id="F0RYA9"/>
<dbReference type="HOGENOM" id="CLU_182060_0_0_12"/>
<evidence type="ECO:0000313" key="2">
    <source>
        <dbReference type="Proteomes" id="UP000008466"/>
    </source>
</evidence>
<name>F0RYA9_SPHGB</name>
<organism evidence="1 2">
    <name type="scientific">Sphaerochaeta globosa (strain ATCC BAA-1886 / DSM 22777 / Buddy)</name>
    <name type="common">Spirochaeta sp. (strain Buddy)</name>
    <dbReference type="NCBI Taxonomy" id="158189"/>
    <lineage>
        <taxon>Bacteria</taxon>
        <taxon>Pseudomonadati</taxon>
        <taxon>Spirochaetota</taxon>
        <taxon>Spirochaetia</taxon>
        <taxon>Spirochaetales</taxon>
        <taxon>Sphaerochaetaceae</taxon>
        <taxon>Sphaerochaeta</taxon>
    </lineage>
</organism>